<dbReference type="Proteomes" id="UP000007305">
    <property type="component" value="Chromosome 7"/>
</dbReference>
<dbReference type="Gene3D" id="3.40.50.2020">
    <property type="match status" value="1"/>
</dbReference>
<evidence type="ECO:0000313" key="1">
    <source>
        <dbReference type="EnsemblPlants" id="Zm00001eb309120_P001"/>
    </source>
</evidence>
<accession>A0A804Q904</accession>
<organism evidence="1 2">
    <name type="scientific">Zea mays</name>
    <name type="common">Maize</name>
    <dbReference type="NCBI Taxonomy" id="4577"/>
    <lineage>
        <taxon>Eukaryota</taxon>
        <taxon>Viridiplantae</taxon>
        <taxon>Streptophyta</taxon>
        <taxon>Embryophyta</taxon>
        <taxon>Tracheophyta</taxon>
        <taxon>Spermatophyta</taxon>
        <taxon>Magnoliopsida</taxon>
        <taxon>Liliopsida</taxon>
        <taxon>Poales</taxon>
        <taxon>Poaceae</taxon>
        <taxon>PACMAD clade</taxon>
        <taxon>Panicoideae</taxon>
        <taxon>Andropogonodae</taxon>
        <taxon>Andropogoneae</taxon>
        <taxon>Tripsacinae</taxon>
        <taxon>Zea</taxon>
    </lineage>
</organism>
<dbReference type="InParanoid" id="A0A804Q904"/>
<sequence length="186" mass="20232">MLLRFPRSRASPTVTAASVSLTMPQPPNPCTIVCSPPILPPRTPGEPSTMAVEVCVPTSFAEEEQAVRHQVRLHVPSTSASTPPFHPRNSVASPMSVCVTSVRRGQAVVAMPMASVDTRLVGIASSIRIILDFPSQDITTLRLDPKVFHDTIELFSERYKDQGEVISEENSLEFGTDKIEMHVGAL</sequence>
<reference evidence="1" key="3">
    <citation type="submission" date="2021-05" db="UniProtKB">
        <authorList>
            <consortium name="EnsemblPlants"/>
        </authorList>
    </citation>
    <scope>IDENTIFICATION</scope>
    <source>
        <strain evidence="1">cv. B73</strain>
    </source>
</reference>
<reference evidence="1" key="2">
    <citation type="submission" date="2019-07" db="EMBL/GenBank/DDBJ databases">
        <authorList>
            <person name="Seetharam A."/>
            <person name="Woodhouse M."/>
            <person name="Cannon E."/>
        </authorList>
    </citation>
    <scope>NUCLEOTIDE SEQUENCE [LARGE SCALE GENOMIC DNA]</scope>
    <source>
        <strain evidence="1">cv. B73</strain>
    </source>
</reference>
<name>A0A804Q904_MAIZE</name>
<dbReference type="Gramene" id="Zm00001eb309120_T001">
    <property type="protein sequence ID" value="Zm00001eb309120_P001"/>
    <property type="gene ID" value="Zm00001eb309120"/>
</dbReference>
<protein>
    <submittedName>
        <fullName evidence="1">Uncharacterized protein</fullName>
    </submittedName>
</protein>
<proteinExistence type="predicted"/>
<evidence type="ECO:0000313" key="2">
    <source>
        <dbReference type="Proteomes" id="UP000007305"/>
    </source>
</evidence>
<dbReference type="EnsemblPlants" id="Zm00001eb309120_T001">
    <property type="protein sequence ID" value="Zm00001eb309120_P001"/>
    <property type="gene ID" value="Zm00001eb309120"/>
</dbReference>
<keyword evidence="2" id="KW-1185">Reference proteome</keyword>
<dbReference type="AlphaFoldDB" id="A0A804Q904"/>
<dbReference type="InterPro" id="IPR029057">
    <property type="entry name" value="PRTase-like"/>
</dbReference>
<reference evidence="2" key="1">
    <citation type="submission" date="2015-12" db="EMBL/GenBank/DDBJ databases">
        <title>Update maize B73 reference genome by single molecule sequencing technologies.</title>
        <authorList>
            <consortium name="Maize Genome Sequencing Project"/>
            <person name="Ware D."/>
        </authorList>
    </citation>
    <scope>NUCLEOTIDE SEQUENCE [LARGE SCALE GENOMIC DNA]</scope>
    <source>
        <strain evidence="2">cv. B73</strain>
    </source>
</reference>